<evidence type="ECO:0000256" key="8">
    <source>
        <dbReference type="ARBA" id="ARBA00023224"/>
    </source>
</evidence>
<evidence type="ECO:0000256" key="5">
    <source>
        <dbReference type="ARBA" id="ARBA00022989"/>
    </source>
</evidence>
<dbReference type="KEGG" id="dqu:106748610"/>
<dbReference type="GO" id="GO:0004984">
    <property type="term" value="F:olfactory receptor activity"/>
    <property type="evidence" value="ECO:0007669"/>
    <property type="project" value="InterPro"/>
</dbReference>
<keyword evidence="3 9" id="KW-0812">Transmembrane</keyword>
<keyword evidence="2" id="KW-0716">Sensory transduction</keyword>
<keyword evidence="8" id="KW-0807">Transducer</keyword>
<feature type="transmembrane region" description="Helical" evidence="9">
    <location>
        <begin position="85"/>
        <end position="114"/>
    </location>
</feature>
<reference evidence="11" key="1">
    <citation type="submission" date="2025-08" db="UniProtKB">
        <authorList>
            <consortium name="RefSeq"/>
        </authorList>
    </citation>
    <scope>IDENTIFICATION</scope>
</reference>
<evidence type="ECO:0000313" key="10">
    <source>
        <dbReference type="Proteomes" id="UP000515204"/>
    </source>
</evidence>
<proteinExistence type="predicted"/>
<organism evidence="10 11">
    <name type="scientific">Dinoponera quadriceps</name>
    <name type="common">South American ant</name>
    <dbReference type="NCBI Taxonomy" id="609295"/>
    <lineage>
        <taxon>Eukaryota</taxon>
        <taxon>Metazoa</taxon>
        <taxon>Ecdysozoa</taxon>
        <taxon>Arthropoda</taxon>
        <taxon>Hexapoda</taxon>
        <taxon>Insecta</taxon>
        <taxon>Pterygota</taxon>
        <taxon>Neoptera</taxon>
        <taxon>Endopterygota</taxon>
        <taxon>Hymenoptera</taxon>
        <taxon>Apocrita</taxon>
        <taxon>Aculeata</taxon>
        <taxon>Formicoidea</taxon>
        <taxon>Formicidae</taxon>
        <taxon>Ponerinae</taxon>
        <taxon>Ponerini</taxon>
        <taxon>Dinoponera</taxon>
    </lineage>
</organism>
<feature type="transmembrane region" description="Helical" evidence="9">
    <location>
        <begin position="27"/>
        <end position="52"/>
    </location>
</feature>
<feature type="non-terminal residue" evidence="11">
    <location>
        <position position="148"/>
    </location>
</feature>
<evidence type="ECO:0000256" key="1">
    <source>
        <dbReference type="ARBA" id="ARBA00004141"/>
    </source>
</evidence>
<evidence type="ECO:0000256" key="9">
    <source>
        <dbReference type="SAM" id="Phobius"/>
    </source>
</evidence>
<evidence type="ECO:0000256" key="3">
    <source>
        <dbReference type="ARBA" id="ARBA00022692"/>
    </source>
</evidence>
<dbReference type="GO" id="GO:0007165">
    <property type="term" value="P:signal transduction"/>
    <property type="evidence" value="ECO:0007669"/>
    <property type="project" value="UniProtKB-KW"/>
</dbReference>
<evidence type="ECO:0000256" key="7">
    <source>
        <dbReference type="ARBA" id="ARBA00023170"/>
    </source>
</evidence>
<keyword evidence="10" id="KW-1185">Reference proteome</keyword>
<dbReference type="RefSeq" id="XP_014482792.1">
    <property type="nucleotide sequence ID" value="XM_014627306.1"/>
</dbReference>
<dbReference type="GeneID" id="106748610"/>
<dbReference type="InterPro" id="IPR004117">
    <property type="entry name" value="7tm6_olfct_rcpt"/>
</dbReference>
<name>A0A6P3XXH5_DINQU</name>
<sequence length="148" mass="16906">MAEDWMELKVDAEKNVMIKVARAARMIIICGYILMVSAFTAIIVLPCFGLPFRRLTNLTDQKKPLPLQTYYFYNTDESPQFELTLVAQAVTILLSAVIYTSVDGFLGLTILHICGQLENFKRRLANLISYKDYDNTLRINVEAHLKII</sequence>
<evidence type="ECO:0000256" key="6">
    <source>
        <dbReference type="ARBA" id="ARBA00023136"/>
    </source>
</evidence>
<keyword evidence="7" id="KW-0675">Receptor</keyword>
<gene>
    <name evidence="11" type="primary">LOC106748610</name>
</gene>
<protein>
    <submittedName>
        <fullName evidence="11">Uncharacterized protein LOC106748610</fullName>
    </submittedName>
</protein>
<dbReference type="GO" id="GO:0016020">
    <property type="term" value="C:membrane"/>
    <property type="evidence" value="ECO:0007669"/>
    <property type="project" value="UniProtKB-SubCell"/>
</dbReference>
<evidence type="ECO:0000313" key="11">
    <source>
        <dbReference type="RefSeq" id="XP_014482792.1"/>
    </source>
</evidence>
<dbReference type="AlphaFoldDB" id="A0A6P3XXH5"/>
<keyword evidence="6 9" id="KW-0472">Membrane</keyword>
<dbReference type="GO" id="GO:0005549">
    <property type="term" value="F:odorant binding"/>
    <property type="evidence" value="ECO:0007669"/>
    <property type="project" value="InterPro"/>
</dbReference>
<accession>A0A6P3XXH5</accession>
<evidence type="ECO:0000256" key="2">
    <source>
        <dbReference type="ARBA" id="ARBA00022606"/>
    </source>
</evidence>
<dbReference type="Proteomes" id="UP000515204">
    <property type="component" value="Unplaced"/>
</dbReference>
<dbReference type="Pfam" id="PF02949">
    <property type="entry name" value="7tm_6"/>
    <property type="match status" value="1"/>
</dbReference>
<keyword evidence="4" id="KW-0552">Olfaction</keyword>
<dbReference type="OrthoDB" id="7634903at2759"/>
<keyword evidence="5 9" id="KW-1133">Transmembrane helix</keyword>
<evidence type="ECO:0000256" key="4">
    <source>
        <dbReference type="ARBA" id="ARBA00022725"/>
    </source>
</evidence>
<comment type="subcellular location">
    <subcellularLocation>
        <location evidence="1">Membrane</location>
        <topology evidence="1">Multi-pass membrane protein</topology>
    </subcellularLocation>
</comment>